<dbReference type="Gene3D" id="3.40.50.1240">
    <property type="entry name" value="Phosphoglycerate mutase-like"/>
    <property type="match status" value="1"/>
</dbReference>
<dbReference type="InterPro" id="IPR029033">
    <property type="entry name" value="His_PPase_superfam"/>
</dbReference>
<name>A0A399T8J4_9MICO</name>
<dbReference type="SUPFAM" id="SSF53254">
    <property type="entry name" value="Phosphoglycerate mutase-like"/>
    <property type="match status" value="1"/>
</dbReference>
<dbReference type="InterPro" id="IPR013078">
    <property type="entry name" value="His_Pase_superF_clade-1"/>
</dbReference>
<proteinExistence type="predicted"/>
<comment type="caution">
    <text evidence="1">The sequence shown here is derived from an EMBL/GenBank/DDBJ whole genome shotgun (WGS) entry which is preliminary data.</text>
</comment>
<accession>A0A399T8J4</accession>
<keyword evidence="2" id="KW-1185">Reference proteome</keyword>
<reference evidence="1 2" key="1">
    <citation type="submission" date="2018-08" db="EMBL/GenBank/DDBJ databases">
        <title>Genome Sequence of Clavibacter michiganensis Subspecies type strains, and the Atypical Peach-Colored Strains Isolated from Tomato.</title>
        <authorList>
            <person name="Osdaghi E."/>
            <person name="Portier P."/>
            <person name="Briand M."/>
            <person name="Jacques M.-A."/>
        </authorList>
    </citation>
    <scope>NUCLEOTIDE SEQUENCE [LARGE SCALE GENOMIC DNA]</scope>
    <source>
        <strain evidence="1 2">CFBP 8615</strain>
    </source>
</reference>
<dbReference type="OrthoDB" id="3215466at2"/>
<dbReference type="Pfam" id="PF00300">
    <property type="entry name" value="His_Phos_1"/>
    <property type="match status" value="1"/>
</dbReference>
<evidence type="ECO:0000313" key="1">
    <source>
        <dbReference type="EMBL" id="RIJ51938.1"/>
    </source>
</evidence>
<dbReference type="EMBL" id="QWGT01000072">
    <property type="protein sequence ID" value="RIJ51938.1"/>
    <property type="molecule type" value="Genomic_DNA"/>
</dbReference>
<sequence>MTAARIHLVRHGEVDNPDGILYGRLPGFGLTALGRRMAQAAAERVVAEGRDVGLLRTSPLQRALESTAPLEAALGLDPEQRHGLIEASSRLEGGRFDVSLSILAKPAAWRYLVNPLRPSWGEPFTQVAARMRAELAAAAADAPDGTDAILVGHQLPIWMAHRSVTGKPLFHDPRKRRCALSSITSFEPTADGFREVGYWAPSPGLLAASTDTGAV</sequence>
<protein>
    <submittedName>
        <fullName evidence="1">Histidine phosphatase family protein</fullName>
    </submittedName>
</protein>
<organism evidence="1 2">
    <name type="scientific">Clavibacter lycopersici</name>
    <dbReference type="NCBI Taxonomy" id="2301718"/>
    <lineage>
        <taxon>Bacteria</taxon>
        <taxon>Bacillati</taxon>
        <taxon>Actinomycetota</taxon>
        <taxon>Actinomycetes</taxon>
        <taxon>Micrococcales</taxon>
        <taxon>Microbacteriaceae</taxon>
        <taxon>Clavibacter</taxon>
    </lineage>
</organism>
<gene>
    <name evidence="1" type="ORF">DZG00_06920</name>
</gene>
<evidence type="ECO:0000313" key="2">
    <source>
        <dbReference type="Proteomes" id="UP000266484"/>
    </source>
</evidence>
<dbReference type="CDD" id="cd07067">
    <property type="entry name" value="HP_PGM_like"/>
    <property type="match status" value="1"/>
</dbReference>
<dbReference type="Proteomes" id="UP000266484">
    <property type="component" value="Unassembled WGS sequence"/>
</dbReference>
<dbReference type="AlphaFoldDB" id="A0A399T8J4"/>
<dbReference type="SMART" id="SM00855">
    <property type="entry name" value="PGAM"/>
    <property type="match status" value="1"/>
</dbReference>